<dbReference type="PANTHER" id="PTHR30333:SF1">
    <property type="entry name" value="CYTOCHROME C-TYPE PROTEIN NAPC"/>
    <property type="match status" value="1"/>
</dbReference>
<dbReference type="Proteomes" id="UP001318760">
    <property type="component" value="Unassembled WGS sequence"/>
</dbReference>
<feature type="binding site" description="covalent" evidence="13">
    <location>
        <position position="176"/>
    </location>
    <ligand>
        <name>heme</name>
        <dbReference type="ChEBI" id="CHEBI:30413"/>
        <label>4</label>
    </ligand>
</feature>
<dbReference type="AlphaFoldDB" id="A0ABD4JK82"/>
<dbReference type="InterPro" id="IPR051174">
    <property type="entry name" value="Cytochrome_c-type_ET"/>
</dbReference>
<dbReference type="EMBL" id="JADBHS010000020">
    <property type="protein sequence ID" value="MBE2987170.1"/>
    <property type="molecule type" value="Genomic_DNA"/>
</dbReference>
<evidence type="ECO:0000259" key="15">
    <source>
        <dbReference type="Pfam" id="PF03264"/>
    </source>
</evidence>
<evidence type="ECO:0000256" key="4">
    <source>
        <dbReference type="ARBA" id="ARBA00022475"/>
    </source>
</evidence>
<evidence type="ECO:0000256" key="10">
    <source>
        <dbReference type="ARBA" id="ARBA00023004"/>
    </source>
</evidence>
<name>A0ABD4JK82_9BACT</name>
<comment type="subcellular location">
    <subcellularLocation>
        <location evidence="1">Cell membrane</location>
        <topology evidence="1">Single-pass membrane protein</topology>
    </subcellularLocation>
</comment>
<reference evidence="16 17" key="1">
    <citation type="submission" date="2020-10" db="EMBL/GenBank/DDBJ databases">
        <title>Campylobacter californiensis sp. nov. isolated from cattle and feral swine in California.</title>
        <authorList>
            <person name="Miller W.G."/>
        </authorList>
    </citation>
    <scope>NUCLEOTIDE SEQUENCE [LARGE SCALE GENOMIC DNA]</scope>
    <source>
        <strain evidence="16 17">RM12919</strain>
    </source>
</reference>
<dbReference type="Pfam" id="PF03264">
    <property type="entry name" value="Cytochrom_NNT"/>
    <property type="match status" value="1"/>
</dbReference>
<evidence type="ECO:0000256" key="9">
    <source>
        <dbReference type="ARBA" id="ARBA00022989"/>
    </source>
</evidence>
<evidence type="ECO:0000256" key="5">
    <source>
        <dbReference type="ARBA" id="ARBA00022617"/>
    </source>
</evidence>
<feature type="domain" description="NapC/NirT cytochrome c N-terminal" evidence="15">
    <location>
        <begin position="4"/>
        <end position="184"/>
    </location>
</feature>
<feature type="binding site" description="covalent" evidence="13">
    <location>
        <position position="173"/>
    </location>
    <ligand>
        <name>heme</name>
        <dbReference type="ChEBI" id="CHEBI:30413"/>
        <label>4</label>
    </ligand>
</feature>
<sequence length="214" mass="23882">MKKVVFLTIILTLVAVFGGYHVIKATGEYPFCGSCHEWDGAIAQTNLADPIHGGSNPKGLGAKCTDCHLPHDSLANYIFTKAKNGIAEGITTLTGDPDKKDWIANREYARKNYTFDSSCLNCHADIVKTSDANATRQILSVNSLPEEIATLSEAGRMHMKYLEFKGTGDEMKCTDCHKNVGHKELGKMLIEQKHRIANSWDEWENMYQESRKNK</sequence>
<comment type="similarity">
    <text evidence="2">Belongs to the NapC/NirT/NrfH family.</text>
</comment>
<dbReference type="PIRSF" id="PIRSF000013">
    <property type="entry name" value="4_hem_cytochrm_NapC"/>
    <property type="match status" value="1"/>
</dbReference>
<proteinExistence type="inferred from homology"/>
<evidence type="ECO:0000256" key="1">
    <source>
        <dbReference type="ARBA" id="ARBA00004162"/>
    </source>
</evidence>
<feature type="binding site" description="axial binding residue" evidence="14">
    <location>
        <position position="177"/>
    </location>
    <ligand>
        <name>heme</name>
        <dbReference type="ChEBI" id="CHEBI:30413"/>
        <label>4</label>
    </ligand>
    <ligandPart>
        <name>Fe</name>
        <dbReference type="ChEBI" id="CHEBI:18248"/>
    </ligandPart>
</feature>
<comment type="cofactor">
    <cofactor evidence="13">
        <name>heme</name>
        <dbReference type="ChEBI" id="CHEBI:30413"/>
    </cofactor>
    <text evidence="13">Binds 4 heme groups per subunit.</text>
</comment>
<evidence type="ECO:0000313" key="16">
    <source>
        <dbReference type="EMBL" id="MBE2987170.1"/>
    </source>
</evidence>
<keyword evidence="3 12" id="KW-0813">Transport</keyword>
<dbReference type="Gene3D" id="1.10.3820.10">
    <property type="entry name" value="Di-heme elbow motif domain"/>
    <property type="match status" value="1"/>
</dbReference>
<evidence type="ECO:0000313" key="17">
    <source>
        <dbReference type="Proteomes" id="UP001318760"/>
    </source>
</evidence>
<feature type="binding site" description="axial binding residue" evidence="14">
    <location>
        <position position="182"/>
    </location>
    <ligand>
        <name>heme</name>
        <dbReference type="ChEBI" id="CHEBI:30413"/>
        <label>2</label>
    </ligand>
    <ligandPart>
        <name>Fe</name>
        <dbReference type="ChEBI" id="CHEBI:18248"/>
    </ligandPart>
</feature>
<feature type="binding site" description="covalent" evidence="13">
    <location>
        <position position="32"/>
    </location>
    <ligand>
        <name>heme</name>
        <dbReference type="ChEBI" id="CHEBI:30413"/>
        <label>1</label>
    </ligand>
</feature>
<dbReference type="InterPro" id="IPR036280">
    <property type="entry name" value="Multihaem_cyt_sf"/>
</dbReference>
<keyword evidence="8 12" id="KW-0249">Electron transport</keyword>
<feature type="binding site" description="covalent" evidence="13">
    <location>
        <position position="35"/>
    </location>
    <ligand>
        <name>heme</name>
        <dbReference type="ChEBI" id="CHEBI:30413"/>
        <label>1</label>
    </ligand>
</feature>
<feature type="binding site" evidence="13">
    <location>
        <position position="67"/>
    </location>
    <ligand>
        <name>a menaquinol</name>
        <dbReference type="ChEBI" id="CHEBI:18151"/>
    </ligand>
</feature>
<keyword evidence="4" id="KW-1003">Cell membrane</keyword>
<gene>
    <name evidence="16" type="ORF">CCAL12919_08590</name>
</gene>
<feature type="binding site" description="axial binding residue" evidence="14">
    <location>
        <position position="68"/>
    </location>
    <ligand>
        <name>heme</name>
        <dbReference type="ChEBI" id="CHEBI:30413"/>
        <label>2</label>
    </ligand>
    <ligandPart>
        <name>Fe</name>
        <dbReference type="ChEBI" id="CHEBI:18248"/>
    </ligandPart>
</feature>
<feature type="binding site" description="covalent" evidence="13">
    <location>
        <position position="119"/>
    </location>
    <ligand>
        <name>heme</name>
        <dbReference type="ChEBI" id="CHEBI:30413"/>
        <label>3</label>
    </ligand>
</feature>
<dbReference type="PANTHER" id="PTHR30333">
    <property type="entry name" value="CYTOCHROME C-TYPE PROTEIN"/>
    <property type="match status" value="1"/>
</dbReference>
<comment type="caution">
    <text evidence="16">The sequence shown here is derived from an EMBL/GenBank/DDBJ whole genome shotgun (WGS) entry which is preliminary data.</text>
</comment>
<evidence type="ECO:0000256" key="6">
    <source>
        <dbReference type="ARBA" id="ARBA00022692"/>
    </source>
</evidence>
<evidence type="ECO:0000256" key="3">
    <source>
        <dbReference type="ARBA" id="ARBA00022448"/>
    </source>
</evidence>
<evidence type="ECO:0000256" key="14">
    <source>
        <dbReference type="PIRSR" id="PIRSR000013-2"/>
    </source>
</evidence>
<keyword evidence="11" id="KW-0472">Membrane</keyword>
<organism evidence="16 17">
    <name type="scientific">Campylobacter californiensis</name>
    <dbReference type="NCBI Taxonomy" id="1032243"/>
    <lineage>
        <taxon>Bacteria</taxon>
        <taxon>Pseudomonadati</taxon>
        <taxon>Campylobacterota</taxon>
        <taxon>Epsilonproteobacteria</taxon>
        <taxon>Campylobacterales</taxon>
        <taxon>Campylobacteraceae</taxon>
        <taxon>Campylobacter</taxon>
    </lineage>
</organism>
<feature type="binding site" description="covalent" evidence="13">
    <location>
        <position position="122"/>
    </location>
    <ligand>
        <name>heme</name>
        <dbReference type="ChEBI" id="CHEBI:30413"/>
        <label>3</label>
    </ligand>
</feature>
<evidence type="ECO:0000256" key="12">
    <source>
        <dbReference type="PIRNR" id="PIRNR000013"/>
    </source>
</evidence>
<keyword evidence="9" id="KW-1133">Transmembrane helix</keyword>
<evidence type="ECO:0000256" key="2">
    <source>
        <dbReference type="ARBA" id="ARBA00007395"/>
    </source>
</evidence>
<keyword evidence="7 12" id="KW-0479">Metal-binding</keyword>
<feature type="binding site" description="axial binding residue" evidence="14">
    <location>
        <position position="123"/>
    </location>
    <ligand>
        <name>heme</name>
        <dbReference type="ChEBI" id="CHEBI:30413"/>
        <label>3</label>
    </ligand>
    <ligandPart>
        <name>Fe</name>
        <dbReference type="ChEBI" id="CHEBI:18248"/>
    </ligandPart>
</feature>
<feature type="binding site" description="covalent" evidence="13">
    <location>
        <position position="64"/>
    </location>
    <ligand>
        <name>heme</name>
        <dbReference type="ChEBI" id="CHEBI:30413"/>
        <label>2</label>
    </ligand>
</feature>
<dbReference type="InterPro" id="IPR038266">
    <property type="entry name" value="NapC/NirT_cytc_sf"/>
</dbReference>
<dbReference type="InterPro" id="IPR024717">
    <property type="entry name" value="NapC/NirT/NrfH"/>
</dbReference>
<dbReference type="RefSeq" id="WP_336613190.1">
    <property type="nucleotide sequence ID" value="NZ_JADBHS010000020.1"/>
</dbReference>
<evidence type="ECO:0000256" key="8">
    <source>
        <dbReference type="ARBA" id="ARBA00022982"/>
    </source>
</evidence>
<protein>
    <recommendedName>
        <fullName evidence="12">Cytochrome c-type protein</fullName>
    </recommendedName>
</protein>
<dbReference type="InterPro" id="IPR005126">
    <property type="entry name" value="NapC/NirT_cyt_c_N"/>
</dbReference>
<dbReference type="GO" id="GO:0005886">
    <property type="term" value="C:plasma membrane"/>
    <property type="evidence" value="ECO:0007669"/>
    <property type="project" value="UniProtKB-SubCell"/>
</dbReference>
<evidence type="ECO:0000256" key="13">
    <source>
        <dbReference type="PIRSR" id="PIRSR000013-1"/>
    </source>
</evidence>
<keyword evidence="5 12" id="KW-0349">Heme</keyword>
<evidence type="ECO:0000256" key="11">
    <source>
        <dbReference type="ARBA" id="ARBA00023136"/>
    </source>
</evidence>
<comment type="PTM">
    <text evidence="12">Binds 4 heme groups per subunit.</text>
</comment>
<evidence type="ECO:0000256" key="7">
    <source>
        <dbReference type="ARBA" id="ARBA00022723"/>
    </source>
</evidence>
<dbReference type="GO" id="GO:0046872">
    <property type="term" value="F:metal ion binding"/>
    <property type="evidence" value="ECO:0007669"/>
    <property type="project" value="UniProtKB-KW"/>
</dbReference>
<dbReference type="SUPFAM" id="SSF48695">
    <property type="entry name" value="Multiheme cytochromes"/>
    <property type="match status" value="1"/>
</dbReference>
<keyword evidence="6" id="KW-0812">Transmembrane</keyword>
<accession>A0ABD4JK82</accession>
<keyword evidence="10 12" id="KW-0408">Iron</keyword>